<dbReference type="InterPro" id="IPR036754">
    <property type="entry name" value="YbaK/aa-tRNA-synt-asso_dom_sf"/>
</dbReference>
<dbReference type="EMBL" id="JAUSQW010000001">
    <property type="protein sequence ID" value="MDP9800746.1"/>
    <property type="molecule type" value="Genomic_DNA"/>
</dbReference>
<protein>
    <submittedName>
        <fullName evidence="2">Prolyl-tRNA editing enzyme YbaK/EbsC (Cys-tRNA(Pro) deacylase)</fullName>
    </submittedName>
</protein>
<dbReference type="RefSeq" id="WP_307014364.1">
    <property type="nucleotide sequence ID" value="NZ_JAUSQW010000001.1"/>
</dbReference>
<sequence length="109" mass="11570">MPYSRRRSPQLRSEQQVAFGRAAPAGVVGNRRKWKEKAEEAQKLTGRPLGAIGAIGPIAMQNPMPVVIDSGVLELEKALVSGGARGAQVMLDPKDLVELTGATLAPIVK</sequence>
<dbReference type="Pfam" id="PF04073">
    <property type="entry name" value="tRNA_edit"/>
    <property type="match status" value="1"/>
</dbReference>
<dbReference type="SUPFAM" id="SSF55826">
    <property type="entry name" value="YbaK/ProRS associated domain"/>
    <property type="match status" value="1"/>
</dbReference>
<dbReference type="Proteomes" id="UP001235966">
    <property type="component" value="Unassembled WGS sequence"/>
</dbReference>
<keyword evidence="3" id="KW-1185">Reference proteome</keyword>
<evidence type="ECO:0000313" key="2">
    <source>
        <dbReference type="EMBL" id="MDP9800746.1"/>
    </source>
</evidence>
<dbReference type="Gene3D" id="3.90.960.10">
    <property type="entry name" value="YbaK/aminoacyl-tRNA synthetase-associated domain"/>
    <property type="match status" value="1"/>
</dbReference>
<comment type="caution">
    <text evidence="2">The sequence shown here is derived from an EMBL/GenBank/DDBJ whole genome shotgun (WGS) entry which is preliminary data.</text>
</comment>
<gene>
    <name evidence="2" type="ORF">J2S49_000822</name>
</gene>
<reference evidence="2 3" key="1">
    <citation type="submission" date="2023-07" db="EMBL/GenBank/DDBJ databases">
        <title>Sequencing the genomes of 1000 actinobacteria strains.</title>
        <authorList>
            <person name="Klenk H.-P."/>
        </authorList>
    </citation>
    <scope>NUCLEOTIDE SEQUENCE [LARGE SCALE GENOMIC DNA]</scope>
    <source>
        <strain evidence="2 3">DSM 102162</strain>
    </source>
</reference>
<dbReference type="InterPro" id="IPR007214">
    <property type="entry name" value="YbaK/aa-tRNA-synth-assoc-dom"/>
</dbReference>
<accession>A0ABT9NBF9</accession>
<evidence type="ECO:0000313" key="3">
    <source>
        <dbReference type="Proteomes" id="UP001235966"/>
    </source>
</evidence>
<proteinExistence type="predicted"/>
<organism evidence="2 3">
    <name type="scientific">Arcanobacterium wilhelmae</name>
    <dbReference type="NCBI Taxonomy" id="1803177"/>
    <lineage>
        <taxon>Bacteria</taxon>
        <taxon>Bacillati</taxon>
        <taxon>Actinomycetota</taxon>
        <taxon>Actinomycetes</taxon>
        <taxon>Actinomycetales</taxon>
        <taxon>Actinomycetaceae</taxon>
        <taxon>Arcanobacterium</taxon>
    </lineage>
</organism>
<feature type="domain" description="YbaK/aminoacyl-tRNA synthetase-associated" evidence="1">
    <location>
        <begin position="38"/>
        <end position="99"/>
    </location>
</feature>
<name>A0ABT9NBF9_9ACTO</name>
<evidence type="ECO:0000259" key="1">
    <source>
        <dbReference type="Pfam" id="PF04073"/>
    </source>
</evidence>